<sequence length="169" mass="19766">MNRKQLEQLNQKCLYEVYDDEQETNDFRVGYIRAIFDSFIILERYHTRVGFDGFALVANEAIFKVQQDTQYLKPYQNLNRPQKQIPELSKKGDTLLNFLEWTKKNNKLVEIMTVWDELIIGTIEAIEEDLVIINVVAPEEFSSDGKCFIESDNIVDICIDTARLEFITS</sequence>
<dbReference type="HOGENOM" id="CLU_1822994_0_0_9"/>
<dbReference type="Proteomes" id="UP000000779">
    <property type="component" value="Chromosome"/>
</dbReference>
<dbReference type="RefSeq" id="WP_011701243.1">
    <property type="nucleotide sequence ID" value="NC_008555.1"/>
</dbReference>
<evidence type="ECO:0000313" key="2">
    <source>
        <dbReference type="Proteomes" id="UP000000779"/>
    </source>
</evidence>
<dbReference type="EMBL" id="AM263198">
    <property type="protein sequence ID" value="CAK19811.1"/>
    <property type="molecule type" value="Genomic_DNA"/>
</dbReference>
<protein>
    <submittedName>
        <fullName evidence="1">Uncharacterized protein</fullName>
    </submittedName>
</protein>
<dbReference type="STRING" id="386043.lwe0393"/>
<dbReference type="eggNOG" id="ENOG503081P">
    <property type="taxonomic scope" value="Bacteria"/>
</dbReference>
<reference evidence="1 2" key="1">
    <citation type="journal article" date="2006" name="J. Bacteriol.">
        <title>Whole-genome sequence of Listeria welshimeri reveals common steps in genome reduction with Listeria innocua as compared to Listeria monocytogenes.</title>
        <authorList>
            <person name="Hain T."/>
            <person name="Steinweg C."/>
            <person name="Kuenne C.T."/>
            <person name="Billion A."/>
            <person name="Ghai R."/>
            <person name="Chatterjee S.S."/>
            <person name="Domann E."/>
            <person name="Kaerst U."/>
            <person name="Goesmann A."/>
            <person name="Bekel T."/>
            <person name="Bartels D."/>
            <person name="Kaiser O."/>
            <person name="Meyer F."/>
            <person name="Puehler A."/>
            <person name="Weisshaar B."/>
            <person name="Wehland J."/>
            <person name="Liang C."/>
            <person name="Dandekar T."/>
            <person name="Lampidis R."/>
            <person name="Kreft J."/>
            <person name="Goebel W."/>
            <person name="Chakraborty T."/>
        </authorList>
    </citation>
    <scope>NUCLEOTIDE SEQUENCE [LARGE SCALE GENOMIC DNA]</scope>
    <source>
        <strain evidence="2">ATCC 35897 / DSM 20650 / CIP 8149 / NCTC 11857 / SLCC 5334 / V8</strain>
    </source>
</reference>
<proteinExistence type="predicted"/>
<dbReference type="GeneID" id="61188281"/>
<name>A0AFM9_LISW6</name>
<dbReference type="AlphaFoldDB" id="A0AFM9"/>
<evidence type="ECO:0000313" key="1">
    <source>
        <dbReference type="EMBL" id="CAK19811.1"/>
    </source>
</evidence>
<organism evidence="1 2">
    <name type="scientific">Listeria welshimeri serovar 6b (strain ATCC 35897 / DSM 20650 / CCUG 15529 / CIP 8149 / NCTC 11857 / SLCC 5334 / V8)</name>
    <dbReference type="NCBI Taxonomy" id="386043"/>
    <lineage>
        <taxon>Bacteria</taxon>
        <taxon>Bacillati</taxon>
        <taxon>Bacillota</taxon>
        <taxon>Bacilli</taxon>
        <taxon>Bacillales</taxon>
        <taxon>Listeriaceae</taxon>
        <taxon>Listeria</taxon>
    </lineage>
</organism>
<accession>A0AFM9</accession>
<dbReference type="KEGG" id="lwe:lwe0393"/>
<gene>
    <name evidence="1" type="ordered locus">lwe0393</name>
</gene>